<keyword evidence="14" id="KW-0328">Glycosyltransferase</keyword>
<comment type="catalytic activity">
    <reaction evidence="8 13">
        <text>7-aminomethyl-7-carbaguanosine(34) in tRNA + S-adenosyl-L-methionine = epoxyqueuosine(34) in tRNA + adenine + L-methionine + 2 H(+)</text>
        <dbReference type="Rhea" id="RHEA:32155"/>
        <dbReference type="Rhea" id="RHEA-COMP:10342"/>
        <dbReference type="Rhea" id="RHEA-COMP:18582"/>
        <dbReference type="ChEBI" id="CHEBI:15378"/>
        <dbReference type="ChEBI" id="CHEBI:16708"/>
        <dbReference type="ChEBI" id="CHEBI:57844"/>
        <dbReference type="ChEBI" id="CHEBI:59789"/>
        <dbReference type="ChEBI" id="CHEBI:82833"/>
        <dbReference type="ChEBI" id="CHEBI:194443"/>
        <dbReference type="EC" id="2.4.99.17"/>
    </reaction>
</comment>
<comment type="function">
    <text evidence="13">Transfers and isomerizes the ribose moiety from AdoMet to the 7-aminomethyl group of 7-deazaguanine (preQ1-tRNA) to give epoxyqueuosine (oQ-tRNA).</text>
</comment>
<evidence type="ECO:0000256" key="13">
    <source>
        <dbReference type="HAMAP-Rule" id="MF_00113"/>
    </source>
</evidence>
<keyword evidence="6 13" id="KW-0949">S-adenosyl-L-methionine</keyword>
<keyword evidence="7 13" id="KW-0671">Queuosine biosynthesis</keyword>
<dbReference type="SUPFAM" id="SSF111337">
    <property type="entry name" value="QueA-like"/>
    <property type="match status" value="1"/>
</dbReference>
<dbReference type="GO" id="GO:0008616">
    <property type="term" value="P:tRNA queuosine(34) biosynthetic process"/>
    <property type="evidence" value="ECO:0007669"/>
    <property type="project" value="UniProtKB-UniRule"/>
</dbReference>
<evidence type="ECO:0000256" key="3">
    <source>
        <dbReference type="ARBA" id="ARBA00011245"/>
    </source>
</evidence>
<protein>
    <recommendedName>
        <fullName evidence="11 13">S-adenosylmethionine:tRNA ribosyltransferase-isomerase</fullName>
        <ecNumber evidence="10 13">2.4.99.17</ecNumber>
    </recommendedName>
    <alternativeName>
        <fullName evidence="12 13">Queuosine biosynthesis protein QueA</fullName>
    </alternativeName>
</protein>
<dbReference type="NCBIfam" id="NF001140">
    <property type="entry name" value="PRK00147.1"/>
    <property type="match status" value="1"/>
</dbReference>
<evidence type="ECO:0000256" key="9">
    <source>
        <dbReference type="ARBA" id="ARBA00061210"/>
    </source>
</evidence>
<evidence type="ECO:0000256" key="7">
    <source>
        <dbReference type="ARBA" id="ARBA00022785"/>
    </source>
</evidence>
<evidence type="ECO:0000256" key="6">
    <source>
        <dbReference type="ARBA" id="ARBA00022691"/>
    </source>
</evidence>
<accession>A0A1U9NLK6</accession>
<keyword evidence="5 13" id="KW-0808">Transferase</keyword>
<sequence length="348" mass="38201">MLTEQLNFDLPGELIAQKPASVRSKSRLLALKRGTSQVEDRVFEDICEYFQPGDCLVLNNTKVLPARFFGRRTSGATLEGLYLSSTDEGLWEVMLKNARRVKEGEVIVLSSRDKGDFCEAVCRQRLGGGRWLLEVEASSVEEVLGEIGFAPLPPYIKRPGGGDQSREDIERYQTVFAQQAGAVAAPTAGLHFTPELLQRLSDKGVITAEVTLHVGAGTFKPVTAEKLEDHHIHSERYEVGEKAAETINAVRENGGRVVAVGTTAVRTLETVGRSGNAEPGSGDTQLFITPGFEFKLVDMMITNFHLPKSTLLALVGAFAGLDNVMAAYRHAVQQEYRFYSYGDAMLIY</sequence>
<dbReference type="FunFam" id="3.40.1780.10:FF:000001">
    <property type="entry name" value="S-adenosylmethionine:tRNA ribosyltransferase-isomerase"/>
    <property type="match status" value="1"/>
</dbReference>
<dbReference type="Pfam" id="PF02547">
    <property type="entry name" value="Queuosine_synth"/>
    <property type="match status" value="1"/>
</dbReference>
<evidence type="ECO:0000256" key="5">
    <source>
        <dbReference type="ARBA" id="ARBA00022679"/>
    </source>
</evidence>
<dbReference type="PANTHER" id="PTHR30307">
    <property type="entry name" value="S-ADENOSYLMETHIONINE:TRNA RIBOSYLTRANSFERASE-ISOMERASE"/>
    <property type="match status" value="1"/>
</dbReference>
<dbReference type="UniPathway" id="UPA00392"/>
<dbReference type="EMBL" id="CP019791">
    <property type="protein sequence ID" value="AQT68376.1"/>
    <property type="molecule type" value="Genomic_DNA"/>
</dbReference>
<keyword evidence="15" id="KW-1185">Reference proteome</keyword>
<evidence type="ECO:0000313" key="15">
    <source>
        <dbReference type="Proteomes" id="UP000189674"/>
    </source>
</evidence>
<evidence type="ECO:0000256" key="2">
    <source>
        <dbReference type="ARBA" id="ARBA00004691"/>
    </source>
</evidence>
<dbReference type="Proteomes" id="UP000189674">
    <property type="component" value="Chromosome"/>
</dbReference>
<comment type="similarity">
    <text evidence="9 13">Belongs to the QueA family.</text>
</comment>
<dbReference type="InterPro" id="IPR042118">
    <property type="entry name" value="QueA_dom1"/>
</dbReference>
<evidence type="ECO:0000256" key="8">
    <source>
        <dbReference type="ARBA" id="ARBA00052751"/>
    </source>
</evidence>
<dbReference type="Gene3D" id="2.40.10.240">
    <property type="entry name" value="QueA-like"/>
    <property type="match status" value="1"/>
</dbReference>
<evidence type="ECO:0000256" key="4">
    <source>
        <dbReference type="ARBA" id="ARBA00022490"/>
    </source>
</evidence>
<dbReference type="AlphaFoldDB" id="A0A1U9NLK6"/>
<dbReference type="InterPro" id="IPR042119">
    <property type="entry name" value="QueA_dom2"/>
</dbReference>
<dbReference type="GO" id="GO:0005737">
    <property type="term" value="C:cytoplasm"/>
    <property type="evidence" value="ECO:0007669"/>
    <property type="project" value="UniProtKB-SubCell"/>
</dbReference>
<keyword evidence="4 13" id="KW-0963">Cytoplasm</keyword>
<evidence type="ECO:0000256" key="1">
    <source>
        <dbReference type="ARBA" id="ARBA00004496"/>
    </source>
</evidence>
<evidence type="ECO:0000256" key="10">
    <source>
        <dbReference type="ARBA" id="ARBA00066503"/>
    </source>
</evidence>
<dbReference type="KEGG" id="alus:STSP2_01536"/>
<dbReference type="InterPro" id="IPR036100">
    <property type="entry name" value="QueA_sf"/>
</dbReference>
<dbReference type="OrthoDB" id="9805933at2"/>
<dbReference type="STRING" id="1936003.STSP2_01536"/>
<gene>
    <name evidence="13 14" type="primary">queA</name>
    <name evidence="14" type="ORF">STSP2_01536</name>
</gene>
<dbReference type="NCBIfam" id="TIGR00113">
    <property type="entry name" value="queA"/>
    <property type="match status" value="1"/>
</dbReference>
<evidence type="ECO:0000256" key="12">
    <source>
        <dbReference type="ARBA" id="ARBA00076160"/>
    </source>
</evidence>
<comment type="subcellular location">
    <subcellularLocation>
        <location evidence="1 13">Cytoplasm</location>
    </subcellularLocation>
</comment>
<dbReference type="GO" id="GO:0051075">
    <property type="term" value="F:S-adenosylmethionine:tRNA ribosyltransferase-isomerase activity"/>
    <property type="evidence" value="ECO:0007669"/>
    <property type="project" value="UniProtKB-EC"/>
</dbReference>
<comment type="pathway">
    <text evidence="2 13">tRNA modification; tRNA-queuosine biosynthesis.</text>
</comment>
<dbReference type="Gene3D" id="3.40.1780.10">
    <property type="entry name" value="QueA-like"/>
    <property type="match status" value="1"/>
</dbReference>
<evidence type="ECO:0000256" key="11">
    <source>
        <dbReference type="ARBA" id="ARBA00069325"/>
    </source>
</evidence>
<dbReference type="HAMAP" id="MF_00113">
    <property type="entry name" value="QueA"/>
    <property type="match status" value="1"/>
</dbReference>
<dbReference type="EC" id="2.4.99.17" evidence="10 13"/>
<reference evidence="15" key="1">
    <citation type="submission" date="2017-02" db="EMBL/GenBank/DDBJ databases">
        <title>Comparative genomics and description of representatives of a novel lineage of planctomycetes thriving in anoxic sediments.</title>
        <authorList>
            <person name="Spring S."/>
            <person name="Bunk B."/>
            <person name="Sproer C."/>
        </authorList>
    </citation>
    <scope>NUCLEOTIDE SEQUENCE [LARGE SCALE GENOMIC DNA]</scope>
    <source>
        <strain evidence="15">ST-NAGAB-D1</strain>
    </source>
</reference>
<comment type="subunit">
    <text evidence="3 13">Monomer.</text>
</comment>
<dbReference type="InterPro" id="IPR003699">
    <property type="entry name" value="QueA"/>
</dbReference>
<organism evidence="14 15">
    <name type="scientific">Anaerohalosphaera lusitana</name>
    <dbReference type="NCBI Taxonomy" id="1936003"/>
    <lineage>
        <taxon>Bacteria</taxon>
        <taxon>Pseudomonadati</taxon>
        <taxon>Planctomycetota</taxon>
        <taxon>Phycisphaerae</taxon>
        <taxon>Sedimentisphaerales</taxon>
        <taxon>Anaerohalosphaeraceae</taxon>
        <taxon>Anaerohalosphaera</taxon>
    </lineage>
</organism>
<proteinExistence type="inferred from homology"/>
<dbReference type="PANTHER" id="PTHR30307:SF0">
    <property type="entry name" value="S-ADENOSYLMETHIONINE:TRNA RIBOSYLTRANSFERASE-ISOMERASE"/>
    <property type="match status" value="1"/>
</dbReference>
<keyword evidence="14" id="KW-0413">Isomerase</keyword>
<name>A0A1U9NLK6_9BACT</name>
<dbReference type="RefSeq" id="WP_146661324.1">
    <property type="nucleotide sequence ID" value="NZ_CP019791.1"/>
</dbReference>
<evidence type="ECO:0000313" key="14">
    <source>
        <dbReference type="EMBL" id="AQT68376.1"/>
    </source>
</evidence>